<evidence type="ECO:0000259" key="3">
    <source>
        <dbReference type="PROSITE" id="PS51724"/>
    </source>
</evidence>
<evidence type="ECO:0000313" key="4">
    <source>
        <dbReference type="EMBL" id="OLN23494.1"/>
    </source>
</evidence>
<gene>
    <name evidence="4" type="ORF">BTO30_05915</name>
</gene>
<dbReference type="RefSeq" id="WP_075397785.1">
    <property type="nucleotide sequence ID" value="NZ_MSDU01000008.1"/>
</dbReference>
<keyword evidence="2" id="KW-0812">Transmembrane</keyword>
<organism evidence="4 5">
    <name type="scientific">Domibacillus antri</name>
    <dbReference type="NCBI Taxonomy" id="1714264"/>
    <lineage>
        <taxon>Bacteria</taxon>
        <taxon>Bacillati</taxon>
        <taxon>Bacillota</taxon>
        <taxon>Bacilli</taxon>
        <taxon>Bacillales</taxon>
        <taxon>Bacillaceae</taxon>
        <taxon>Domibacillus</taxon>
    </lineage>
</organism>
<feature type="region of interest" description="Disordered" evidence="1">
    <location>
        <begin position="161"/>
        <end position="188"/>
    </location>
</feature>
<evidence type="ECO:0000256" key="1">
    <source>
        <dbReference type="SAM" id="MobiDB-lite"/>
    </source>
</evidence>
<keyword evidence="5" id="KW-1185">Reference proteome</keyword>
<evidence type="ECO:0000313" key="5">
    <source>
        <dbReference type="Proteomes" id="UP000185568"/>
    </source>
</evidence>
<accession>A0A1Q8Q821</accession>
<dbReference type="STRING" id="1714264.BTO30_05915"/>
<dbReference type="Pfam" id="PF05036">
    <property type="entry name" value="SPOR"/>
    <property type="match status" value="1"/>
</dbReference>
<keyword evidence="2" id="KW-1133">Transmembrane helix</keyword>
<dbReference type="InterPro" id="IPR007730">
    <property type="entry name" value="SPOR-like_dom"/>
</dbReference>
<dbReference type="OrthoDB" id="2966654at2"/>
<reference evidence="4 5" key="1">
    <citation type="submission" date="2016-12" db="EMBL/GenBank/DDBJ databases">
        <title>Domibacillus antri genome sequencing.</title>
        <authorList>
            <person name="Verma A."/>
            <person name="Krishnamurthi S."/>
        </authorList>
    </citation>
    <scope>NUCLEOTIDE SEQUENCE [LARGE SCALE GENOMIC DNA]</scope>
    <source>
        <strain evidence="4 5">XD80</strain>
    </source>
</reference>
<dbReference type="AlphaFoldDB" id="A0A1Q8Q821"/>
<name>A0A1Q8Q821_9BACI</name>
<dbReference type="Gene3D" id="3.30.70.1070">
    <property type="entry name" value="Sporulation related repeat"/>
    <property type="match status" value="1"/>
</dbReference>
<protein>
    <recommendedName>
        <fullName evidence="3">SPOR domain-containing protein</fullName>
    </recommendedName>
</protein>
<proteinExistence type="predicted"/>
<comment type="caution">
    <text evidence="4">The sequence shown here is derived from an EMBL/GenBank/DDBJ whole genome shotgun (WGS) entry which is preliminary data.</text>
</comment>
<feature type="compositionally biased region" description="Basic and acidic residues" evidence="1">
    <location>
        <begin position="164"/>
        <end position="188"/>
    </location>
</feature>
<feature type="transmembrane region" description="Helical" evidence="2">
    <location>
        <begin position="37"/>
        <end position="58"/>
    </location>
</feature>
<keyword evidence="2" id="KW-0472">Membrane</keyword>
<dbReference type="GO" id="GO:0042834">
    <property type="term" value="F:peptidoglycan binding"/>
    <property type="evidence" value="ECO:0007669"/>
    <property type="project" value="InterPro"/>
</dbReference>
<dbReference type="PROSITE" id="PS51724">
    <property type="entry name" value="SPOR"/>
    <property type="match status" value="1"/>
</dbReference>
<evidence type="ECO:0000256" key="2">
    <source>
        <dbReference type="SAM" id="Phobius"/>
    </source>
</evidence>
<dbReference type="SUPFAM" id="SSF110997">
    <property type="entry name" value="Sporulation related repeat"/>
    <property type="match status" value="1"/>
</dbReference>
<dbReference type="Proteomes" id="UP000185568">
    <property type="component" value="Unassembled WGS sequence"/>
</dbReference>
<dbReference type="InterPro" id="IPR036680">
    <property type="entry name" value="SPOR-like_sf"/>
</dbReference>
<dbReference type="EMBL" id="MSDU01000008">
    <property type="protein sequence ID" value="OLN23494.1"/>
    <property type="molecule type" value="Genomic_DNA"/>
</dbReference>
<sequence>MDEPDWSNHNSDVLVWQLPGEETPAPLPKKKSLIRPAAGAAIIVSALITGTIFGVTMIRAVNVPDEKPAEAAVSEAPVQETKKADVSVSVIQGGLFSTEESALKGMEAAKAKQMTASVIPVGGQYMLLYGAFGSKSEAEQASQRIEEKGTNVYVKEVTASMTDSDEKKFKEESDPEKRLDQLKEAMSP</sequence>
<feature type="domain" description="SPOR" evidence="3">
    <location>
        <begin position="83"/>
        <end position="160"/>
    </location>
</feature>